<feature type="compositionally biased region" description="Gly residues" evidence="1">
    <location>
        <begin position="99"/>
        <end position="109"/>
    </location>
</feature>
<keyword evidence="4" id="KW-1185">Reference proteome</keyword>
<protein>
    <submittedName>
        <fullName evidence="3">Uncharacterized protein</fullName>
    </submittedName>
</protein>
<dbReference type="AlphaFoldDB" id="A0A285E670"/>
<gene>
    <name evidence="3" type="ORF">SAMN06893097_101368</name>
</gene>
<feature type="region of interest" description="Disordered" evidence="1">
    <location>
        <begin position="63"/>
        <end position="128"/>
    </location>
</feature>
<sequence length="236" mass="23400">MQMSQPPGQHGGPYGQPGPYGPRGQGQPPRERSVLPWVAAAMVVVLAGVGVLLVVLLRGDGNGGEGTASGSTTSPVSSAPGPGEPPIAMEPSGPVTIPGGAGSAPGGGMRTETPEAPSGGADEGQIPGSADLASQWVAGMAALDPAGVWALTCPALQRAAEEGSTGTDLTPQDHLLGYFTTQTLGGETIADGGVDSVAYDPAADVDVVTFTLQLADGASQSVEVWVDPTLTVCDFS</sequence>
<organism evidence="3 4">
    <name type="scientific">Geodermatophilus sabuli</name>
    <dbReference type="NCBI Taxonomy" id="1564158"/>
    <lineage>
        <taxon>Bacteria</taxon>
        <taxon>Bacillati</taxon>
        <taxon>Actinomycetota</taxon>
        <taxon>Actinomycetes</taxon>
        <taxon>Geodermatophilales</taxon>
        <taxon>Geodermatophilaceae</taxon>
        <taxon>Geodermatophilus</taxon>
    </lineage>
</organism>
<feature type="transmembrane region" description="Helical" evidence="2">
    <location>
        <begin position="34"/>
        <end position="57"/>
    </location>
</feature>
<keyword evidence="2" id="KW-0812">Transmembrane</keyword>
<accession>A0A285E670</accession>
<evidence type="ECO:0000256" key="2">
    <source>
        <dbReference type="SAM" id="Phobius"/>
    </source>
</evidence>
<evidence type="ECO:0000313" key="3">
    <source>
        <dbReference type="EMBL" id="SNX94572.1"/>
    </source>
</evidence>
<reference evidence="3 4" key="1">
    <citation type="submission" date="2017-09" db="EMBL/GenBank/DDBJ databases">
        <authorList>
            <person name="Ehlers B."/>
            <person name="Leendertz F.H."/>
        </authorList>
    </citation>
    <scope>NUCLEOTIDE SEQUENCE [LARGE SCALE GENOMIC DNA]</scope>
    <source>
        <strain evidence="3 4">DSM 46844</strain>
    </source>
</reference>
<keyword evidence="2" id="KW-1133">Transmembrane helix</keyword>
<keyword evidence="2" id="KW-0472">Membrane</keyword>
<feature type="region of interest" description="Disordered" evidence="1">
    <location>
        <begin position="1"/>
        <end position="31"/>
    </location>
</feature>
<evidence type="ECO:0000256" key="1">
    <source>
        <dbReference type="SAM" id="MobiDB-lite"/>
    </source>
</evidence>
<dbReference type="EMBL" id="OBDO01000001">
    <property type="protein sequence ID" value="SNX94572.1"/>
    <property type="molecule type" value="Genomic_DNA"/>
</dbReference>
<proteinExistence type="predicted"/>
<dbReference type="Proteomes" id="UP000219514">
    <property type="component" value="Unassembled WGS sequence"/>
</dbReference>
<evidence type="ECO:0000313" key="4">
    <source>
        <dbReference type="Proteomes" id="UP000219514"/>
    </source>
</evidence>
<name>A0A285E670_9ACTN</name>